<dbReference type="HOGENOM" id="CLU_027176_0_1_1"/>
<accession>A0A072TGC8</accession>
<evidence type="ECO:0000313" key="4">
    <source>
        <dbReference type="EnsemblPlants" id="KEH16629"/>
    </source>
</evidence>
<dbReference type="PANTHER" id="PTHR31672:SF13">
    <property type="entry name" value="F-BOX PROTEIN CPR30-LIKE"/>
    <property type="match status" value="1"/>
</dbReference>
<dbReference type="AlphaFoldDB" id="A0A072TGC8"/>
<dbReference type="Gene3D" id="1.20.1280.50">
    <property type="match status" value="1"/>
</dbReference>
<dbReference type="SMART" id="SM00256">
    <property type="entry name" value="FBOX"/>
    <property type="match status" value="1"/>
</dbReference>
<evidence type="ECO:0000313" key="3">
    <source>
        <dbReference type="EMBL" id="RHN46122.1"/>
    </source>
</evidence>
<dbReference type="STRING" id="3880.A0A072TGC8"/>
<dbReference type="Pfam" id="PF00646">
    <property type="entry name" value="F-box"/>
    <property type="match status" value="1"/>
</dbReference>
<dbReference type="KEGG" id="mtr:25480387"/>
<reference evidence="2 5" key="2">
    <citation type="journal article" date="2014" name="BMC Genomics">
        <title>An improved genome release (version Mt4.0) for the model legume Medicago truncatula.</title>
        <authorList>
            <person name="Tang H."/>
            <person name="Krishnakumar V."/>
            <person name="Bidwell S."/>
            <person name="Rosen B."/>
            <person name="Chan A."/>
            <person name="Zhou S."/>
            <person name="Gentzbittel L."/>
            <person name="Childs K.L."/>
            <person name="Yandell M."/>
            <person name="Gundlach H."/>
            <person name="Mayer K.F."/>
            <person name="Schwartz D.C."/>
            <person name="Town C.D."/>
        </authorList>
    </citation>
    <scope>GENOME REANNOTATION</scope>
    <source>
        <strain evidence="2">A17</strain>
        <strain evidence="4 5">cv. Jemalong A17</strain>
    </source>
</reference>
<dbReference type="EMBL" id="KL402853">
    <property type="protein sequence ID" value="KEH16629.1"/>
    <property type="molecule type" value="Genomic_DNA"/>
</dbReference>
<dbReference type="EMBL" id="PSQE01000007">
    <property type="protein sequence ID" value="RHN46122.1"/>
    <property type="molecule type" value="Genomic_DNA"/>
</dbReference>
<feature type="domain" description="F-box" evidence="1">
    <location>
        <begin position="21"/>
        <end position="60"/>
    </location>
</feature>
<name>A0A072TGC8_MEDTR</name>
<reference evidence="4" key="3">
    <citation type="submission" date="2015-06" db="UniProtKB">
        <authorList>
            <consortium name="EnsemblPlants"/>
        </authorList>
    </citation>
    <scope>IDENTIFICATION</scope>
    <source>
        <strain evidence="4">cv. Jemalong A17</strain>
    </source>
</reference>
<proteinExistence type="predicted"/>
<dbReference type="EnsemblPlants" id="KEH16629">
    <property type="protein sequence ID" value="KEH16629"/>
    <property type="gene ID" value="MTR_0128s0010"/>
</dbReference>
<dbReference type="CDD" id="cd22157">
    <property type="entry name" value="F-box_AtFBW1-like"/>
    <property type="match status" value="1"/>
</dbReference>
<dbReference type="InterPro" id="IPR001810">
    <property type="entry name" value="F-box_dom"/>
</dbReference>
<keyword evidence="5" id="KW-1185">Reference proteome</keyword>
<dbReference type="SUPFAM" id="SSF81383">
    <property type="entry name" value="F-box domain"/>
    <property type="match status" value="1"/>
</dbReference>
<dbReference type="Proteomes" id="UP000002051">
    <property type="component" value="Unassembled WGS sequence"/>
</dbReference>
<dbReference type="NCBIfam" id="TIGR01640">
    <property type="entry name" value="F_box_assoc_1"/>
    <property type="match status" value="1"/>
</dbReference>
<dbReference type="Proteomes" id="UP000265566">
    <property type="component" value="Chromosome 7"/>
</dbReference>
<reference evidence="3" key="4">
    <citation type="journal article" date="2018" name="Nat. Plants">
        <title>Whole-genome landscape of Medicago truncatula symbiotic genes.</title>
        <authorList>
            <person name="Pecrix Y."/>
            <person name="Gamas P."/>
            <person name="Carrere S."/>
        </authorList>
    </citation>
    <scope>NUCLEOTIDE SEQUENCE</scope>
    <source>
        <tissue evidence="3">Leaves</tissue>
    </source>
</reference>
<organism evidence="2 5">
    <name type="scientific">Medicago truncatula</name>
    <name type="common">Barrel medic</name>
    <name type="synonym">Medicago tribuloides</name>
    <dbReference type="NCBI Taxonomy" id="3880"/>
    <lineage>
        <taxon>Eukaryota</taxon>
        <taxon>Viridiplantae</taxon>
        <taxon>Streptophyta</taxon>
        <taxon>Embryophyta</taxon>
        <taxon>Tracheophyta</taxon>
        <taxon>Spermatophyta</taxon>
        <taxon>Magnoliopsida</taxon>
        <taxon>eudicotyledons</taxon>
        <taxon>Gunneridae</taxon>
        <taxon>Pentapetalae</taxon>
        <taxon>rosids</taxon>
        <taxon>fabids</taxon>
        <taxon>Fabales</taxon>
        <taxon>Fabaceae</taxon>
        <taxon>Papilionoideae</taxon>
        <taxon>50 kb inversion clade</taxon>
        <taxon>NPAAA clade</taxon>
        <taxon>Hologalegina</taxon>
        <taxon>IRL clade</taxon>
        <taxon>Trifolieae</taxon>
        <taxon>Medicago</taxon>
    </lineage>
</organism>
<dbReference type="InterPro" id="IPR050796">
    <property type="entry name" value="SCF_F-box_component"/>
</dbReference>
<dbReference type="InterPro" id="IPR017451">
    <property type="entry name" value="F-box-assoc_interact_dom"/>
</dbReference>
<evidence type="ECO:0000313" key="2">
    <source>
        <dbReference type="EMBL" id="KEH16629.1"/>
    </source>
</evidence>
<sequence length="399" mass="46668">MNTNPPNSRRLRPRSNPSPVLSDELFPEILSWLPVKSLMQMKSVSHTWNTLISDPKFVKMHLHRSKRNPYFWYRGEPHADFNYNFLHFPVSRVLQNNWITVPKDPYYYLKDKDCVEIVGSCNGLVCLLGFSYDETLDYKNIWLRFWNPATRKISDKLGYNYKSSVMFCKFVFVYDNSTDIYKVLELSLSGDSDPHTKTTVRVFSLANNVWRTIPSFPVVPLEVWKRKGYDGVHLNCTVNWLANKSEWWNDTSGEFVILSFDIGREKYTQLLPPQGYDNGGAAPSICVLKDSLCLYHDFKKTDLVIWKMTEFGNENSWTQFHKVSYHNIHTNYEYAGSRLLILKPLHLSENGETMVLADIVQNRAILYNLRTNKAKKTTFNKKIRWFPMKDYVESLVSTS</sequence>
<dbReference type="PANTHER" id="PTHR31672">
    <property type="entry name" value="BNACNNG10540D PROTEIN"/>
    <property type="match status" value="1"/>
</dbReference>
<evidence type="ECO:0000259" key="1">
    <source>
        <dbReference type="SMART" id="SM00256"/>
    </source>
</evidence>
<evidence type="ECO:0000313" key="5">
    <source>
        <dbReference type="Proteomes" id="UP000002051"/>
    </source>
</evidence>
<dbReference type="OrthoDB" id="1107553at2759"/>
<reference evidence="2 5" key="1">
    <citation type="journal article" date="2011" name="Nature">
        <title>The Medicago genome provides insight into the evolution of rhizobial symbioses.</title>
        <authorList>
            <person name="Young N.D."/>
            <person name="Debelle F."/>
            <person name="Oldroyd G.E."/>
            <person name="Geurts R."/>
            <person name="Cannon S.B."/>
            <person name="Udvardi M.K."/>
            <person name="Benedito V.A."/>
            <person name="Mayer K.F."/>
            <person name="Gouzy J."/>
            <person name="Schoof H."/>
            <person name="Van de Peer Y."/>
            <person name="Proost S."/>
            <person name="Cook D.R."/>
            <person name="Meyers B.C."/>
            <person name="Spannagl M."/>
            <person name="Cheung F."/>
            <person name="De Mita S."/>
            <person name="Krishnakumar V."/>
            <person name="Gundlach H."/>
            <person name="Zhou S."/>
            <person name="Mudge J."/>
            <person name="Bharti A.K."/>
            <person name="Murray J.D."/>
            <person name="Naoumkina M.A."/>
            <person name="Rosen B."/>
            <person name="Silverstein K.A."/>
            <person name="Tang H."/>
            <person name="Rombauts S."/>
            <person name="Zhao P.X."/>
            <person name="Zhou P."/>
            <person name="Barbe V."/>
            <person name="Bardou P."/>
            <person name="Bechner M."/>
            <person name="Bellec A."/>
            <person name="Berger A."/>
            <person name="Berges H."/>
            <person name="Bidwell S."/>
            <person name="Bisseling T."/>
            <person name="Choisne N."/>
            <person name="Couloux A."/>
            <person name="Denny R."/>
            <person name="Deshpande S."/>
            <person name="Dai X."/>
            <person name="Doyle J.J."/>
            <person name="Dudez A.M."/>
            <person name="Farmer A.D."/>
            <person name="Fouteau S."/>
            <person name="Franken C."/>
            <person name="Gibelin C."/>
            <person name="Gish J."/>
            <person name="Goldstein S."/>
            <person name="Gonzalez A.J."/>
            <person name="Green P.J."/>
            <person name="Hallab A."/>
            <person name="Hartog M."/>
            <person name="Hua A."/>
            <person name="Humphray S.J."/>
            <person name="Jeong D.H."/>
            <person name="Jing Y."/>
            <person name="Jocker A."/>
            <person name="Kenton S.M."/>
            <person name="Kim D.J."/>
            <person name="Klee K."/>
            <person name="Lai H."/>
            <person name="Lang C."/>
            <person name="Lin S."/>
            <person name="Macmil S.L."/>
            <person name="Magdelenat G."/>
            <person name="Matthews L."/>
            <person name="McCorrison J."/>
            <person name="Monaghan E.L."/>
            <person name="Mun J.H."/>
            <person name="Najar F.Z."/>
            <person name="Nicholson C."/>
            <person name="Noirot C."/>
            <person name="O'Bleness M."/>
            <person name="Paule C.R."/>
            <person name="Poulain J."/>
            <person name="Prion F."/>
            <person name="Qin B."/>
            <person name="Qu C."/>
            <person name="Retzel E.F."/>
            <person name="Riddle C."/>
            <person name="Sallet E."/>
            <person name="Samain S."/>
            <person name="Samson N."/>
            <person name="Sanders I."/>
            <person name="Saurat O."/>
            <person name="Scarpelli C."/>
            <person name="Schiex T."/>
            <person name="Segurens B."/>
            <person name="Severin A.J."/>
            <person name="Sherrier D.J."/>
            <person name="Shi R."/>
            <person name="Sims S."/>
            <person name="Singer S.R."/>
            <person name="Sinharoy S."/>
            <person name="Sterck L."/>
            <person name="Viollet A."/>
            <person name="Wang B.B."/>
            <person name="Wang K."/>
            <person name="Wang M."/>
            <person name="Wang X."/>
            <person name="Warfsmann J."/>
            <person name="Weissenbach J."/>
            <person name="White D.D."/>
            <person name="White J.D."/>
            <person name="Wiley G.B."/>
            <person name="Wincker P."/>
            <person name="Xing Y."/>
            <person name="Yang L."/>
            <person name="Yao Z."/>
            <person name="Ying F."/>
            <person name="Zhai J."/>
            <person name="Zhou L."/>
            <person name="Zuber A."/>
            <person name="Denarie J."/>
            <person name="Dixon R.A."/>
            <person name="May G.D."/>
            <person name="Schwartz D.C."/>
            <person name="Rogers J."/>
            <person name="Quetier F."/>
            <person name="Town C.D."/>
            <person name="Roe B.A."/>
        </authorList>
    </citation>
    <scope>NUCLEOTIDE SEQUENCE [LARGE SCALE GENOMIC DNA]</scope>
    <source>
        <strain evidence="2">A17</strain>
        <strain evidence="4 5">cv. Jemalong A17</strain>
    </source>
</reference>
<gene>
    <name evidence="4" type="primary">25480387</name>
    <name evidence="2" type="ORF">MTR_0128s0010</name>
    <name evidence="3" type="ORF">MtrunA17_Chr7g0238801</name>
</gene>
<protein>
    <submittedName>
        <fullName evidence="2">F-box protein interaction domain protein</fullName>
    </submittedName>
    <submittedName>
        <fullName evidence="3">Putative F-box domain-containing protein</fullName>
    </submittedName>
</protein>
<dbReference type="InterPro" id="IPR036047">
    <property type="entry name" value="F-box-like_dom_sf"/>
</dbReference>
<dbReference type="Gramene" id="rna40564">
    <property type="protein sequence ID" value="RHN46122.1"/>
    <property type="gene ID" value="gene40564"/>
</dbReference>